<evidence type="ECO:0000313" key="3">
    <source>
        <dbReference type="EMBL" id="QDT41902.1"/>
    </source>
</evidence>
<evidence type="ECO:0000256" key="1">
    <source>
        <dbReference type="SAM" id="Phobius"/>
    </source>
</evidence>
<keyword evidence="4" id="KW-1185">Reference proteome</keyword>
<dbReference type="InterPro" id="IPR008756">
    <property type="entry name" value="Peptidase_M56"/>
</dbReference>
<evidence type="ECO:0000313" key="4">
    <source>
        <dbReference type="Proteomes" id="UP000317171"/>
    </source>
</evidence>
<dbReference type="CDD" id="cd07341">
    <property type="entry name" value="M56_BlaR1_MecR1_like"/>
    <property type="match status" value="1"/>
</dbReference>
<feature type="transmembrane region" description="Helical" evidence="1">
    <location>
        <begin position="6"/>
        <end position="29"/>
    </location>
</feature>
<dbReference type="OrthoDB" id="291597at2"/>
<dbReference type="RefSeq" id="WP_145214233.1">
    <property type="nucleotide sequence ID" value="NZ_CP036269.1"/>
</dbReference>
<keyword evidence="1" id="KW-0812">Transmembrane</keyword>
<feature type="transmembrane region" description="Helical" evidence="1">
    <location>
        <begin position="88"/>
        <end position="107"/>
    </location>
</feature>
<dbReference type="PANTHER" id="PTHR34978:SF3">
    <property type="entry name" value="SLR0241 PROTEIN"/>
    <property type="match status" value="1"/>
</dbReference>
<proteinExistence type="predicted"/>
<feature type="domain" description="Peptidase M56" evidence="2">
    <location>
        <begin position="86"/>
        <end position="274"/>
    </location>
</feature>
<evidence type="ECO:0000259" key="2">
    <source>
        <dbReference type="Pfam" id="PF05569"/>
    </source>
</evidence>
<dbReference type="Pfam" id="PF05569">
    <property type="entry name" value="Peptidase_M56"/>
    <property type="match status" value="1"/>
</dbReference>
<organism evidence="3 4">
    <name type="scientific">Gimesia alba</name>
    <dbReference type="NCBI Taxonomy" id="2527973"/>
    <lineage>
        <taxon>Bacteria</taxon>
        <taxon>Pseudomonadati</taxon>
        <taxon>Planctomycetota</taxon>
        <taxon>Planctomycetia</taxon>
        <taxon>Planctomycetales</taxon>
        <taxon>Planctomycetaceae</taxon>
        <taxon>Gimesia</taxon>
    </lineage>
</organism>
<accession>A0A517RDE2</accession>
<dbReference type="AlphaFoldDB" id="A0A517RDE2"/>
<dbReference type="Proteomes" id="UP000317171">
    <property type="component" value="Chromosome"/>
</dbReference>
<sequence>MTPAGFLETISSLSLQSAVLIGVIGVLTFRNKKSPSAHRMWAVCHMLLLVQFLLAFGVPHPRLFSPTLIEYGGYFEAVQNVESGLGQILMMIWLAGVAVSLVLLVLGTTQTVRILRRAIPIELKSLTDQPCLHTGGKSILLLSSEETHTPFCWQIHQPLIVLPRSILSLPADELAMIIRHETEHLRAGHPLHLFLQRLVEAVFWFHPLVWWSSRQAVYSREFYCDNQSVHSSSEALVYLKSLLHFAEQQKKGWNSLSAGFVFRNSPSLIQQRVSRLTNRDWSGSPAMNTNRWRIPVVLMTALLSLLLWIPLNVSASNRSFWSPWPSWSTHVLHSIGIPARDYEIDGHRLRPHEHY</sequence>
<dbReference type="InterPro" id="IPR052173">
    <property type="entry name" value="Beta-lactam_resp_regulator"/>
</dbReference>
<feature type="transmembrane region" description="Helical" evidence="1">
    <location>
        <begin position="292"/>
        <end position="311"/>
    </location>
</feature>
<gene>
    <name evidence="3" type="primary">blaR1_4</name>
    <name evidence="3" type="ORF">Pan241w_19820</name>
</gene>
<reference evidence="3 4" key="1">
    <citation type="submission" date="2019-02" db="EMBL/GenBank/DDBJ databases">
        <title>Deep-cultivation of Planctomycetes and their phenomic and genomic characterization uncovers novel biology.</title>
        <authorList>
            <person name="Wiegand S."/>
            <person name="Jogler M."/>
            <person name="Boedeker C."/>
            <person name="Pinto D."/>
            <person name="Vollmers J."/>
            <person name="Rivas-Marin E."/>
            <person name="Kohn T."/>
            <person name="Peeters S.H."/>
            <person name="Heuer A."/>
            <person name="Rast P."/>
            <person name="Oberbeckmann S."/>
            <person name="Bunk B."/>
            <person name="Jeske O."/>
            <person name="Meyerdierks A."/>
            <person name="Storesund J.E."/>
            <person name="Kallscheuer N."/>
            <person name="Luecker S."/>
            <person name="Lage O.M."/>
            <person name="Pohl T."/>
            <person name="Merkel B.J."/>
            <person name="Hornburger P."/>
            <person name="Mueller R.-W."/>
            <person name="Bruemmer F."/>
            <person name="Labrenz M."/>
            <person name="Spormann A.M."/>
            <person name="Op den Camp H."/>
            <person name="Overmann J."/>
            <person name="Amann R."/>
            <person name="Jetten M.S.M."/>
            <person name="Mascher T."/>
            <person name="Medema M.H."/>
            <person name="Devos D.P."/>
            <person name="Kaster A.-K."/>
            <person name="Ovreas L."/>
            <person name="Rohde M."/>
            <person name="Galperin M.Y."/>
            <person name="Jogler C."/>
        </authorList>
    </citation>
    <scope>NUCLEOTIDE SEQUENCE [LARGE SCALE GENOMIC DNA]</scope>
    <source>
        <strain evidence="3 4">Pan241w</strain>
    </source>
</reference>
<dbReference type="EMBL" id="CP036269">
    <property type="protein sequence ID" value="QDT41902.1"/>
    <property type="molecule type" value="Genomic_DNA"/>
</dbReference>
<keyword evidence="1" id="KW-0472">Membrane</keyword>
<feature type="transmembrane region" description="Helical" evidence="1">
    <location>
        <begin position="41"/>
        <end position="58"/>
    </location>
</feature>
<dbReference type="PANTHER" id="PTHR34978">
    <property type="entry name" value="POSSIBLE SENSOR-TRANSDUCER PROTEIN BLAR"/>
    <property type="match status" value="1"/>
</dbReference>
<protein>
    <submittedName>
        <fullName evidence="3">Regulatory protein BlaR1</fullName>
    </submittedName>
</protein>
<dbReference type="KEGG" id="gaz:Pan241w_19820"/>
<keyword evidence="1" id="KW-1133">Transmembrane helix</keyword>
<name>A0A517RDE2_9PLAN</name>